<dbReference type="InterPro" id="IPR015943">
    <property type="entry name" value="WD40/YVTN_repeat-like_dom_sf"/>
</dbReference>
<dbReference type="InterPro" id="IPR001789">
    <property type="entry name" value="Sig_transdc_resp-reg_receiver"/>
</dbReference>
<keyword evidence="14" id="KW-1185">Reference proteome</keyword>
<dbReference type="InterPro" id="IPR013783">
    <property type="entry name" value="Ig-like_fold"/>
</dbReference>
<dbReference type="Proteomes" id="UP000606008">
    <property type="component" value="Unassembled WGS sequence"/>
</dbReference>
<dbReference type="CDD" id="cd00146">
    <property type="entry name" value="PKD"/>
    <property type="match status" value="1"/>
</dbReference>
<dbReference type="InterPro" id="IPR036097">
    <property type="entry name" value="HisK_dim/P_sf"/>
</dbReference>
<evidence type="ECO:0000256" key="9">
    <source>
        <dbReference type="SAM" id="Phobius"/>
    </source>
</evidence>
<dbReference type="SUPFAM" id="SSF55874">
    <property type="entry name" value="ATPase domain of HSP90 chaperone/DNA topoisomerase II/histidine kinase"/>
    <property type="match status" value="1"/>
</dbReference>
<dbReference type="Pfam" id="PF07494">
    <property type="entry name" value="Reg_prop"/>
    <property type="match status" value="2"/>
</dbReference>
<dbReference type="Gene3D" id="1.10.10.60">
    <property type="entry name" value="Homeodomain-like"/>
    <property type="match status" value="1"/>
</dbReference>
<dbReference type="InterPro" id="IPR004358">
    <property type="entry name" value="Sig_transdc_His_kin-like_C"/>
</dbReference>
<accession>A0ABX0QH83</accession>
<name>A0ABX0QH83_9BACT</name>
<dbReference type="Gene3D" id="2.130.10.10">
    <property type="entry name" value="YVTN repeat-like/Quinoprotein amine dehydrogenase"/>
    <property type="match status" value="3"/>
</dbReference>
<organism evidence="13 14">
    <name type="scientific">Fibrivirga algicola</name>
    <dbReference type="NCBI Taxonomy" id="2950420"/>
    <lineage>
        <taxon>Bacteria</taxon>
        <taxon>Pseudomonadati</taxon>
        <taxon>Bacteroidota</taxon>
        <taxon>Cytophagia</taxon>
        <taxon>Cytophagales</taxon>
        <taxon>Spirosomataceae</taxon>
        <taxon>Fibrivirga</taxon>
    </lineage>
</organism>
<dbReference type="InterPro" id="IPR018062">
    <property type="entry name" value="HTH_AraC-typ_CS"/>
</dbReference>
<dbReference type="PROSITE" id="PS50109">
    <property type="entry name" value="HIS_KIN"/>
    <property type="match status" value="1"/>
</dbReference>
<dbReference type="Pfam" id="PF00072">
    <property type="entry name" value="Response_reg"/>
    <property type="match status" value="1"/>
</dbReference>
<dbReference type="SMART" id="SM00342">
    <property type="entry name" value="HTH_ARAC"/>
    <property type="match status" value="1"/>
</dbReference>
<feature type="modified residue" description="4-aspartylphosphate" evidence="7">
    <location>
        <position position="1158"/>
    </location>
</feature>
<evidence type="ECO:0000256" key="5">
    <source>
        <dbReference type="ARBA" id="ARBA00023125"/>
    </source>
</evidence>
<dbReference type="Gene3D" id="1.10.287.130">
    <property type="match status" value="1"/>
</dbReference>
<dbReference type="InterPro" id="IPR011123">
    <property type="entry name" value="Y_Y_Y"/>
</dbReference>
<dbReference type="InterPro" id="IPR003594">
    <property type="entry name" value="HATPase_dom"/>
</dbReference>
<evidence type="ECO:0000256" key="6">
    <source>
        <dbReference type="ARBA" id="ARBA00023163"/>
    </source>
</evidence>
<dbReference type="SMART" id="SM00388">
    <property type="entry name" value="HisKA"/>
    <property type="match status" value="1"/>
</dbReference>
<protein>
    <recommendedName>
        <fullName evidence="2">histidine kinase</fullName>
        <ecNumber evidence="2">2.7.13.3</ecNumber>
    </recommendedName>
</protein>
<dbReference type="Pfam" id="PF02518">
    <property type="entry name" value="HATPase_c"/>
    <property type="match status" value="1"/>
</dbReference>
<dbReference type="InterPro" id="IPR003661">
    <property type="entry name" value="HisK_dim/P_dom"/>
</dbReference>
<dbReference type="Gene3D" id="3.40.50.2300">
    <property type="match status" value="1"/>
</dbReference>
<dbReference type="InterPro" id="IPR036890">
    <property type="entry name" value="HATPase_C_sf"/>
</dbReference>
<sequence length="1360" mass="151685">MAYQYSLIILLLLSASGFGQSYVYPSLGNPDRKSHQYPIANQFEHLAVADGLSNNSVSAIIQDRKGYMWFGTHEGVNRYDGATFTVFKPDPKQPTRGFQNGSITGLCEGEGDQIWAITEAGLHEIDSRTGVVTPHLIKAANANRWNNQISIYQDSQHLLWITTFAGLVKYEPNKHQFTLYPAPMADMPLKSMLVDRQQRFWVASHEGLYLFDLTTGRFTLVPAPGPARPQPSFLSFYLDAKDVLWMGTSNEGKSLYKLDLRQQPWQLAPYNPGGQLNPYIWRNTIHQDASGLVWVGTTNGLHAIDPLSDRVVTYQTNPDLAKGLASSNAQAVFHDRAGTLWVGTDNGIDRQAANTKPFTITRITPNERQTNRPENRVTALAVDRRNQLWTTNMESVYRQSTGQTKPDLIPPERLGSSTQHKNNVNTITPDGEDGVWFGTNDGLFHYDQGKDTYTNYPAPFPIQYLSVKYTDNVPTAELWVGGIGGIASFNRYTHKYSYYPYKPGAANGLTDNYINGLLASEDWTVWVLIKRMGLCRLDPKTGQFTRHMAGQKGQLSTNEVESIYEDKAGTLWVGTHRGGLNRRDRETGLFSVVRPKDGLPGSTILGITGDESGRLWLSTDKGLCRYDPATKASHNYEMSDGLPSNEFIQNAVFRRPDQLFFGSQDGLVRFKPNRIEDDMRPFPVYINGLTVLDKPRTIIDSVIRLNYDENMVSFSFAALAYDHPEQNQYAYQLTGVNPGWVENGNRHSVNYNSLLPGTYTFRVKAANSNGFWTPNMASVRVIIAPPWWATWWAYVLYALLAGGAIWGYIRFYTNRIKQRQELLLNRQQAEQLRAVDELKTRFFSNITHEFRTPLSLIIAPVDKLLQEGRFDRSTLLTVQRNAGQLSRLINQLLDLSKLEGNYMAVALVQGNVPTFVEQLVATFGRSAAHKAIALNCDTTGIPTHDYVFDADKWEKILTNLLSNALKFTKAGGTVTVTGTSVWMADGLAGVQVQVNDSGIGIAPDKLGHIFDRFYQADTSSTRAYEGTGIGLALVKELVELLEGTITVSSELGTGTSFVLTLPARRATATANVPRLEPIEADASSLNWLAPNSTTMTQQKNQEDNAQDLPRVLVVEDNDELREFLVAELSGTYQVLQAADGAAGWAIVQAELPDIVLTDLMMPGMDGIELTRLTKTAPDTDHIAVVILTAKAAQQSRLDGLQQGADEYLAKPFNIDELHLRLRNLVTRQQKLGEHYRQQLALPQPAAPDTVLPDPFLLRIYSLLDSHLDDPSISVEWLADQLAMGRKTLYRKVNALIQLPPGDLIRQYRLRKAADLLRSGHTVTETADLAGFSTPSHFSFAFKEFYQQTPSEFTGGQPKKA</sequence>
<dbReference type="SUPFAM" id="SSF63829">
    <property type="entry name" value="Calcium-dependent phosphotriesterase"/>
    <property type="match status" value="3"/>
</dbReference>
<feature type="compositionally biased region" description="Polar residues" evidence="8">
    <location>
        <begin position="415"/>
        <end position="427"/>
    </location>
</feature>
<dbReference type="EC" id="2.7.13.3" evidence="2"/>
<dbReference type="SMART" id="SM00448">
    <property type="entry name" value="REC"/>
    <property type="match status" value="1"/>
</dbReference>
<dbReference type="PANTHER" id="PTHR43547">
    <property type="entry name" value="TWO-COMPONENT HISTIDINE KINASE"/>
    <property type="match status" value="1"/>
</dbReference>
<evidence type="ECO:0000259" key="11">
    <source>
        <dbReference type="PROSITE" id="PS50109"/>
    </source>
</evidence>
<keyword evidence="4" id="KW-0805">Transcription regulation</keyword>
<keyword evidence="3 7" id="KW-0597">Phosphoprotein</keyword>
<dbReference type="PROSITE" id="PS50110">
    <property type="entry name" value="RESPONSE_REGULATORY"/>
    <property type="match status" value="1"/>
</dbReference>
<gene>
    <name evidence="13" type="ORF">F7231_08505</name>
</gene>
<feature type="domain" description="Response regulatory" evidence="12">
    <location>
        <begin position="1110"/>
        <end position="1225"/>
    </location>
</feature>
<dbReference type="Gene3D" id="3.30.565.10">
    <property type="entry name" value="Histidine kinase-like ATPase, C-terminal domain"/>
    <property type="match status" value="1"/>
</dbReference>
<evidence type="ECO:0000256" key="3">
    <source>
        <dbReference type="ARBA" id="ARBA00022553"/>
    </source>
</evidence>
<evidence type="ECO:0000256" key="7">
    <source>
        <dbReference type="PROSITE-ProRule" id="PRU00169"/>
    </source>
</evidence>
<dbReference type="InterPro" id="IPR018060">
    <property type="entry name" value="HTH_AraC"/>
</dbReference>
<dbReference type="CDD" id="cd16922">
    <property type="entry name" value="HATPase_EvgS-ArcB-TorS-like"/>
    <property type="match status" value="1"/>
</dbReference>
<keyword evidence="5" id="KW-0238">DNA-binding</keyword>
<keyword evidence="9" id="KW-0812">Transmembrane</keyword>
<reference evidence="14" key="2">
    <citation type="submission" date="2023-07" db="EMBL/GenBank/DDBJ databases">
        <authorList>
            <person name="Jung D.-H."/>
        </authorList>
    </citation>
    <scope>NUCLEOTIDE SEQUENCE [LARGE SCALE GENOMIC DNA]</scope>
    <source>
        <strain evidence="14">JA-25</strain>
    </source>
</reference>
<dbReference type="EMBL" id="WAEL01000002">
    <property type="protein sequence ID" value="NID10213.1"/>
    <property type="molecule type" value="Genomic_DNA"/>
</dbReference>
<dbReference type="InterPro" id="IPR011006">
    <property type="entry name" value="CheY-like_superfamily"/>
</dbReference>
<dbReference type="CDD" id="cd00082">
    <property type="entry name" value="HisKA"/>
    <property type="match status" value="1"/>
</dbReference>
<dbReference type="PRINTS" id="PR00344">
    <property type="entry name" value="BCTRLSENSOR"/>
</dbReference>
<keyword evidence="9" id="KW-1133">Transmembrane helix</keyword>
<evidence type="ECO:0000256" key="8">
    <source>
        <dbReference type="SAM" id="MobiDB-lite"/>
    </source>
</evidence>
<proteinExistence type="predicted"/>
<reference evidence="14" key="1">
    <citation type="submission" date="2019-09" db="EMBL/GenBank/DDBJ databases">
        <authorList>
            <person name="Jung D.-H."/>
        </authorList>
    </citation>
    <scope>NUCLEOTIDE SEQUENCE [LARGE SCALE GENOMIC DNA]</scope>
    <source>
        <strain evidence="14">JA-25</strain>
    </source>
</reference>
<evidence type="ECO:0000256" key="2">
    <source>
        <dbReference type="ARBA" id="ARBA00012438"/>
    </source>
</evidence>
<dbReference type="Pfam" id="PF07495">
    <property type="entry name" value="Y_Y_Y"/>
    <property type="match status" value="1"/>
</dbReference>
<dbReference type="Gene3D" id="2.60.40.10">
    <property type="entry name" value="Immunoglobulins"/>
    <property type="match status" value="1"/>
</dbReference>
<dbReference type="SUPFAM" id="SSF47384">
    <property type="entry name" value="Homodimeric domain of signal transducing histidine kinase"/>
    <property type="match status" value="1"/>
</dbReference>
<dbReference type="PROSITE" id="PS01124">
    <property type="entry name" value="HTH_ARAC_FAMILY_2"/>
    <property type="match status" value="1"/>
</dbReference>
<dbReference type="InterPro" id="IPR005467">
    <property type="entry name" value="His_kinase_dom"/>
</dbReference>
<evidence type="ECO:0000259" key="12">
    <source>
        <dbReference type="PROSITE" id="PS50110"/>
    </source>
</evidence>
<evidence type="ECO:0000256" key="4">
    <source>
        <dbReference type="ARBA" id="ARBA00023015"/>
    </source>
</evidence>
<dbReference type="RefSeq" id="WP_166691581.1">
    <property type="nucleotide sequence ID" value="NZ_WAEL01000002.1"/>
</dbReference>
<feature type="transmembrane region" description="Helical" evidence="9">
    <location>
        <begin position="791"/>
        <end position="809"/>
    </location>
</feature>
<evidence type="ECO:0000313" key="14">
    <source>
        <dbReference type="Proteomes" id="UP000606008"/>
    </source>
</evidence>
<evidence type="ECO:0000256" key="1">
    <source>
        <dbReference type="ARBA" id="ARBA00000085"/>
    </source>
</evidence>
<feature type="domain" description="Histidine kinase" evidence="11">
    <location>
        <begin position="845"/>
        <end position="1065"/>
    </location>
</feature>
<comment type="catalytic activity">
    <reaction evidence="1">
        <text>ATP + protein L-histidine = ADP + protein N-phospho-L-histidine.</text>
        <dbReference type="EC" id="2.7.13.3"/>
    </reaction>
</comment>
<dbReference type="PANTHER" id="PTHR43547:SF2">
    <property type="entry name" value="HYBRID SIGNAL TRANSDUCTION HISTIDINE KINASE C"/>
    <property type="match status" value="1"/>
</dbReference>
<dbReference type="Pfam" id="PF12833">
    <property type="entry name" value="HTH_18"/>
    <property type="match status" value="1"/>
</dbReference>
<evidence type="ECO:0000259" key="10">
    <source>
        <dbReference type="PROSITE" id="PS01124"/>
    </source>
</evidence>
<dbReference type="SUPFAM" id="SSF46689">
    <property type="entry name" value="Homeodomain-like"/>
    <property type="match status" value="1"/>
</dbReference>
<dbReference type="SMART" id="SM00387">
    <property type="entry name" value="HATPase_c"/>
    <property type="match status" value="1"/>
</dbReference>
<dbReference type="PROSITE" id="PS00041">
    <property type="entry name" value="HTH_ARAC_FAMILY_1"/>
    <property type="match status" value="1"/>
</dbReference>
<dbReference type="Pfam" id="PF00512">
    <property type="entry name" value="HisKA"/>
    <property type="match status" value="1"/>
</dbReference>
<comment type="caution">
    <text evidence="13">The sequence shown here is derived from an EMBL/GenBank/DDBJ whole genome shotgun (WGS) entry which is preliminary data.</text>
</comment>
<feature type="domain" description="HTH araC/xylS-type" evidence="10">
    <location>
        <begin position="1257"/>
        <end position="1355"/>
    </location>
</feature>
<dbReference type="SUPFAM" id="SSF52172">
    <property type="entry name" value="CheY-like"/>
    <property type="match status" value="1"/>
</dbReference>
<dbReference type="InterPro" id="IPR011110">
    <property type="entry name" value="Reg_prop"/>
</dbReference>
<dbReference type="InterPro" id="IPR009057">
    <property type="entry name" value="Homeodomain-like_sf"/>
</dbReference>
<evidence type="ECO:0000313" key="13">
    <source>
        <dbReference type="EMBL" id="NID10213.1"/>
    </source>
</evidence>
<feature type="region of interest" description="Disordered" evidence="8">
    <location>
        <begin position="401"/>
        <end position="427"/>
    </location>
</feature>
<keyword evidence="6" id="KW-0804">Transcription</keyword>
<keyword evidence="9" id="KW-0472">Membrane</keyword>